<evidence type="ECO:0000313" key="7">
    <source>
        <dbReference type="EMBL" id="KAA3682159.1"/>
    </source>
</evidence>
<evidence type="ECO:0000256" key="2">
    <source>
        <dbReference type="ARBA" id="ARBA00010802"/>
    </source>
</evidence>
<keyword evidence="3" id="KW-0539">Nucleus</keyword>
<comment type="similarity">
    <text evidence="2">Belongs to the IRF2BP family.</text>
</comment>
<accession>A0A5J4P347</accession>
<dbReference type="GO" id="GO:0003714">
    <property type="term" value="F:transcription corepressor activity"/>
    <property type="evidence" value="ECO:0007669"/>
    <property type="project" value="TreeGrafter"/>
</dbReference>
<dbReference type="GO" id="GO:0005634">
    <property type="term" value="C:nucleus"/>
    <property type="evidence" value="ECO:0007669"/>
    <property type="project" value="UniProtKB-SubCell"/>
</dbReference>
<dbReference type="PANTHER" id="PTHR10816">
    <property type="entry name" value="MYELIN TRANSCRIPTION FACTOR 1-RELATED"/>
    <property type="match status" value="1"/>
</dbReference>
<dbReference type="SUPFAM" id="SSF57850">
    <property type="entry name" value="RING/U-box"/>
    <property type="match status" value="1"/>
</dbReference>
<proteinExistence type="inferred from homology"/>
<organism evidence="7 8">
    <name type="scientific">Paragonimus westermani</name>
    <dbReference type="NCBI Taxonomy" id="34504"/>
    <lineage>
        <taxon>Eukaryota</taxon>
        <taxon>Metazoa</taxon>
        <taxon>Spiralia</taxon>
        <taxon>Lophotrochozoa</taxon>
        <taxon>Platyhelminthes</taxon>
        <taxon>Trematoda</taxon>
        <taxon>Digenea</taxon>
        <taxon>Plagiorchiida</taxon>
        <taxon>Troglotremata</taxon>
        <taxon>Troglotrematidae</taxon>
        <taxon>Paragonimus</taxon>
    </lineage>
</organism>
<dbReference type="InterPro" id="IPR044882">
    <property type="entry name" value="I2BP1/2_C3HC4-RING_sf"/>
</dbReference>
<dbReference type="EMBL" id="QNGE01000061">
    <property type="protein sequence ID" value="KAA3682159.1"/>
    <property type="molecule type" value="Genomic_DNA"/>
</dbReference>
<evidence type="ECO:0000256" key="4">
    <source>
        <dbReference type="SAM" id="MobiDB-lite"/>
    </source>
</evidence>
<evidence type="ECO:0000256" key="1">
    <source>
        <dbReference type="ARBA" id="ARBA00004123"/>
    </source>
</evidence>
<dbReference type="InterPro" id="IPR022750">
    <property type="entry name" value="IRF-2BP1_2-like_Znf"/>
</dbReference>
<evidence type="ECO:0000256" key="3">
    <source>
        <dbReference type="ARBA" id="ARBA00023242"/>
    </source>
</evidence>
<dbReference type="GO" id="GO:0006357">
    <property type="term" value="P:regulation of transcription by RNA polymerase II"/>
    <property type="evidence" value="ECO:0007669"/>
    <property type="project" value="TreeGrafter"/>
</dbReference>
<evidence type="ECO:0000259" key="5">
    <source>
        <dbReference type="Pfam" id="PF11261"/>
    </source>
</evidence>
<dbReference type="Pfam" id="PF11261">
    <property type="entry name" value="IRF-2BP1_2"/>
    <property type="match status" value="1"/>
</dbReference>
<gene>
    <name evidence="7" type="ORF">DEA37_0011543</name>
</gene>
<dbReference type="Gene3D" id="1.10.10.1580">
    <property type="entry name" value="Interferon regulatory factor 2-binding protein"/>
    <property type="match status" value="1"/>
</dbReference>
<evidence type="ECO:0000259" key="6">
    <source>
        <dbReference type="Pfam" id="PF25454"/>
    </source>
</evidence>
<feature type="domain" description="Interferon regulatory factor 2-binding protein 1/2-like C3HC4 zinc finger" evidence="6">
    <location>
        <begin position="612"/>
        <end position="703"/>
    </location>
</feature>
<comment type="caution">
    <text evidence="7">The sequence shown here is derived from an EMBL/GenBank/DDBJ whole genome shotgun (WGS) entry which is preliminary data.</text>
</comment>
<dbReference type="AlphaFoldDB" id="A0A5J4P347"/>
<evidence type="ECO:0000313" key="8">
    <source>
        <dbReference type="Proteomes" id="UP000324629"/>
    </source>
</evidence>
<dbReference type="Proteomes" id="UP000324629">
    <property type="component" value="Unassembled WGS sequence"/>
</dbReference>
<dbReference type="InterPro" id="IPR057414">
    <property type="entry name" value="Zf-C3HC4_IRF-2BP1_2"/>
</dbReference>
<dbReference type="Pfam" id="PF25454">
    <property type="entry name" value="zf-C3HC4_IRF-2BP1_2"/>
    <property type="match status" value="1"/>
</dbReference>
<feature type="domain" description="Interferon regulatory factor 2-binding protein 1/2-like zinc finger" evidence="5">
    <location>
        <begin position="20"/>
        <end position="67"/>
    </location>
</feature>
<reference evidence="7 8" key="1">
    <citation type="journal article" date="2019" name="Gigascience">
        <title>Whole-genome sequence of the oriental lung fluke Paragonimus westermani.</title>
        <authorList>
            <person name="Oey H."/>
            <person name="Zakrzewski M."/>
            <person name="Narain K."/>
            <person name="Devi K.R."/>
            <person name="Agatsuma T."/>
            <person name="Nawaratna S."/>
            <person name="Gobert G.N."/>
            <person name="Jones M.K."/>
            <person name="Ragan M.A."/>
            <person name="McManus D.P."/>
            <person name="Krause L."/>
        </authorList>
    </citation>
    <scope>NUCLEOTIDE SEQUENCE [LARGE SCALE GENOMIC DNA]</scope>
    <source>
        <strain evidence="7 8">IND2009</strain>
    </source>
</reference>
<keyword evidence="8" id="KW-1185">Reference proteome</keyword>
<comment type="subcellular location">
    <subcellularLocation>
        <location evidence="1">Nucleus</location>
    </subcellularLocation>
</comment>
<protein>
    <submittedName>
        <fullName evidence="7">Uncharacterized protein</fullName>
    </submittedName>
</protein>
<feature type="region of interest" description="Disordered" evidence="4">
    <location>
        <begin position="148"/>
        <end position="167"/>
    </location>
</feature>
<dbReference type="PANTHER" id="PTHR10816:SF19">
    <property type="entry name" value="PROTEIN INTERACTING WITH TTK69 AND SIN3A, ISOFORM D"/>
    <property type="match status" value="1"/>
</dbReference>
<sequence>MNNKPSSEDVVQSTTSYPNRVHCYLCDLPRYPWAMLTEFSEAVCRGCVNYEGPDRIEFVIGRARLMKMHFLPQMLQPNFFLEKLEEMNQPSVHVPDHLQNDTDEAVPRTAEIRDSALRNMMRQKVLGCLTDYTNQGVDYAKSVEIKQPSKISEQKSSHSSHNITSPNSACNSFHDNLFRTLSLLLKPQQVISTQNGTATGLDNDLHSNLSTGVSSYNTFKSGLHDSLGVWSKPTPCRNHSEQLNELADTDDSVTKPALTDNPLHDMIVSHGARPRANYVTNNGVIVSPGQNSSTSNGFSSQYCRDVSDSGDDWTTYGPCGSNTSAPWSNNLVAAYLQLLGSLMNRPPQLSSDQTVTGHLLRSIMAGIGLNLNAATRSEPLLKAPIRVRLRDQPSMQAALLGLGTPIEESDLHSAAENTVANYINFEYPIGSRRIFIGISGILRQMDLNYSLDGVDHEKDVDRLEYEVFRAGLSSWAPLSNLLQTIDELISSGTNIPTFNVSPEASAAKNDCYPNDKVHPPEVTSMPPICNKETTILSTRKRAPFVAAGPNTYSATSKYPRYSWKASAKNESFIPKSVSLLGLQDALFSSNGTVNLKPTSSLLPNRTSARFISCSLCPKPLEGSHFVQCPANPEHRFCFQCARAYLEQVMPDAQSNLDSDVKSENNPLRQKRHVDIYCPSGKMCILPGSKTPWAFVASEIAAIIGKAQLNDSKPIVNKDVTSSFKAAINKDISSTSPTNRLVRETGDEIATCKTPPISPNKPVNHGVDGNGGKMQNTSLTTQKAINTLETNEETEIGNNIASEHPPIITKPRFSKLSSKSGYKYDFKAPILAASSSDNPQSPVVTTAASDAIPRVNTSIGLEV</sequence>
<name>A0A5J4P347_9TREM</name>